<feature type="transmembrane region" description="Helical" evidence="1">
    <location>
        <begin position="68"/>
        <end position="87"/>
    </location>
</feature>
<dbReference type="RefSeq" id="WP_154737756.1">
    <property type="nucleotide sequence ID" value="NZ_WMBQ01000001.1"/>
</dbReference>
<dbReference type="AlphaFoldDB" id="A0A6I3KG96"/>
<dbReference type="Proteomes" id="UP000440694">
    <property type="component" value="Unassembled WGS sequence"/>
</dbReference>
<keyword evidence="1" id="KW-0812">Transmembrane</keyword>
<dbReference type="EMBL" id="WMBQ01000001">
    <property type="protein sequence ID" value="MTD93196.1"/>
    <property type="molecule type" value="Genomic_DNA"/>
</dbReference>
<evidence type="ECO:0000256" key="1">
    <source>
        <dbReference type="SAM" id="Phobius"/>
    </source>
</evidence>
<organism evidence="2 3">
    <name type="scientific">Hyphomicrobium album</name>
    <dbReference type="NCBI Taxonomy" id="2665159"/>
    <lineage>
        <taxon>Bacteria</taxon>
        <taxon>Pseudomonadati</taxon>
        <taxon>Pseudomonadota</taxon>
        <taxon>Alphaproteobacteria</taxon>
        <taxon>Hyphomicrobiales</taxon>
        <taxon>Hyphomicrobiaceae</taxon>
        <taxon>Hyphomicrobium</taxon>
    </lineage>
</organism>
<keyword evidence="1" id="KW-1133">Transmembrane helix</keyword>
<gene>
    <name evidence="2" type="ORF">GIW81_02475</name>
</gene>
<accession>A0A6I3KG96</accession>
<protein>
    <submittedName>
        <fullName evidence="2">Uncharacterized protein</fullName>
    </submittedName>
</protein>
<feature type="transmembrane region" description="Helical" evidence="1">
    <location>
        <begin position="30"/>
        <end position="56"/>
    </location>
</feature>
<keyword evidence="3" id="KW-1185">Reference proteome</keyword>
<evidence type="ECO:0000313" key="2">
    <source>
        <dbReference type="EMBL" id="MTD93196.1"/>
    </source>
</evidence>
<sequence>MRVAIYDRVEPAMPADMPIHLSQTCSQRTAAVMLSLVVPVIIGAACAAVAMVQALLSPAVRTLVGQHPVQTLEILFAVAFLIFLIGLPAKRLVDRLASTRTVNIGNGTVTVTEGGYFHNWTWSAPLASYNGVAHHVRASLSGARHELILVHPVWEKSILLSVAPRTSQSEVERVASLLGHKQIPPAELYRFKGLWPRMQTAPLPDAAHA</sequence>
<proteinExistence type="predicted"/>
<comment type="caution">
    <text evidence="2">The sequence shown here is derived from an EMBL/GenBank/DDBJ whole genome shotgun (WGS) entry which is preliminary data.</text>
</comment>
<reference evidence="2 3" key="1">
    <citation type="submission" date="2019-11" db="EMBL/GenBank/DDBJ databases">
        <title>Identification of a novel strain.</title>
        <authorList>
            <person name="Xu Q."/>
            <person name="Wang G."/>
        </authorList>
    </citation>
    <scope>NUCLEOTIDE SEQUENCE [LARGE SCALE GENOMIC DNA]</scope>
    <source>
        <strain evidence="3">xq</strain>
    </source>
</reference>
<keyword evidence="1" id="KW-0472">Membrane</keyword>
<evidence type="ECO:0000313" key="3">
    <source>
        <dbReference type="Proteomes" id="UP000440694"/>
    </source>
</evidence>
<name>A0A6I3KG96_9HYPH</name>